<evidence type="ECO:0000256" key="1">
    <source>
        <dbReference type="SAM" id="SignalP"/>
    </source>
</evidence>
<dbReference type="GO" id="GO:0004857">
    <property type="term" value="F:enzyme inhibitor activity"/>
    <property type="evidence" value="ECO:0007669"/>
    <property type="project" value="InterPro"/>
</dbReference>
<feature type="chain" id="PRO_5038214071" evidence="1">
    <location>
        <begin position="26"/>
        <end position="180"/>
    </location>
</feature>
<evidence type="ECO:0000313" key="7">
    <source>
        <dbReference type="Proteomes" id="UP000078284"/>
    </source>
</evidence>
<gene>
    <name evidence="3" type="ordered locus">At1g54980</name>
    <name evidence="6" type="ordered locus">AXX17_At1g49440</name>
    <name evidence="5" type="ORF">AT9943_LOCUS3948</name>
    <name evidence="4" type="ORF">C24_LOCUS4509</name>
</gene>
<evidence type="ECO:0000313" key="6">
    <source>
        <dbReference type="EMBL" id="OAP15882.1"/>
    </source>
</evidence>
<evidence type="ECO:0000313" key="4">
    <source>
        <dbReference type="EMBL" id="CAA0295736.1"/>
    </source>
</evidence>
<dbReference type="Proteomes" id="UP000078284">
    <property type="component" value="Chromosome 1"/>
</dbReference>
<dbReference type="PANTHER" id="PTHR31890">
    <property type="entry name" value="PLANT INVERTASE/PECTIN METHYLESTERASE INHIBITOR SUPERFAMILY PROTEIN"/>
    <property type="match status" value="1"/>
</dbReference>
<organism evidence="6 7">
    <name type="scientific">Arabidopsis thaliana</name>
    <name type="common">Mouse-ear cress</name>
    <dbReference type="NCBI Taxonomy" id="3702"/>
    <lineage>
        <taxon>Eukaryota</taxon>
        <taxon>Viridiplantae</taxon>
        <taxon>Streptophyta</taxon>
        <taxon>Embryophyta</taxon>
        <taxon>Tracheophyta</taxon>
        <taxon>Spermatophyta</taxon>
        <taxon>Magnoliopsida</taxon>
        <taxon>eudicotyledons</taxon>
        <taxon>Gunneridae</taxon>
        <taxon>Pentapetalae</taxon>
        <taxon>rosids</taxon>
        <taxon>malvids</taxon>
        <taxon>Brassicales</taxon>
        <taxon>Brassicaceae</taxon>
        <taxon>Camelineae</taxon>
        <taxon>Arabidopsis</taxon>
    </lineage>
</organism>
<dbReference type="SMART" id="SM00856">
    <property type="entry name" value="PMEI"/>
    <property type="match status" value="1"/>
</dbReference>
<sequence length="180" mass="19727">MKKKILPITLQVAVLLQFLIVSASALTSTKYIDKLCEMQSVEDKTFCLQTLSANPLAASATGLLPLAEVVIRGIDLPYAKLLVKSADRAIEKIPALKEQFKECQDSFLRIVMSLKSAASELKVSPDTANYDAMICFDETKRVKEVIGKNEDVTSKSLIEMTLRMEKLIFLALGATEVVGG</sequence>
<dbReference type="Proteomes" id="UP000434276">
    <property type="component" value="Unassembled WGS sequence"/>
</dbReference>
<reference evidence="4 8" key="3">
    <citation type="submission" date="2019-12" db="EMBL/GenBank/DDBJ databases">
        <authorList>
            <person name="Jiao W.-B."/>
            <person name="Schneeberger K."/>
        </authorList>
    </citation>
    <scope>NUCLEOTIDE SEQUENCE [LARGE SCALE GENOMIC DNA]</scope>
    <source>
        <strain evidence="8">cv. C24</strain>
    </source>
</reference>
<dbReference type="AlphaFoldDB" id="A0A178WFQ9"/>
<feature type="domain" description="Pectinesterase inhibitor" evidence="2">
    <location>
        <begin position="27"/>
        <end position="174"/>
    </location>
</feature>
<dbReference type="Araport" id="AT1G54980"/>
<name>A0A178WFQ9_ARATH</name>
<accession>A0A178WFQ9</accession>
<dbReference type="Gene3D" id="1.20.140.40">
    <property type="entry name" value="Invertase/pectin methylesterase inhibitor family protein"/>
    <property type="match status" value="1"/>
</dbReference>
<feature type="signal peptide" evidence="1">
    <location>
        <begin position="1"/>
        <end position="25"/>
    </location>
</feature>
<dbReference type="SUPFAM" id="SSF101148">
    <property type="entry name" value="Plant invertase/pectin methylesterase inhibitor"/>
    <property type="match status" value="1"/>
</dbReference>
<reference evidence="5 9" key="4">
    <citation type="submission" date="2020-09" db="EMBL/GenBank/DDBJ databases">
        <authorList>
            <person name="Ashkenazy H."/>
        </authorList>
    </citation>
    <scope>NUCLEOTIDE SEQUENCE [LARGE SCALE GENOMIC DNA]</scope>
    <source>
        <strain evidence="9">cv. Cdm-0</strain>
    </source>
</reference>
<dbReference type="EMBL" id="LUHQ01000001">
    <property type="protein sequence ID" value="OAP15882.1"/>
    <property type="molecule type" value="Genomic_DNA"/>
</dbReference>
<evidence type="ECO:0000313" key="8">
    <source>
        <dbReference type="Proteomes" id="UP000434276"/>
    </source>
</evidence>
<protein>
    <submittedName>
        <fullName evidence="5">(thale cress) hypothetical protein</fullName>
    </submittedName>
</protein>
<evidence type="ECO:0000313" key="5">
    <source>
        <dbReference type="EMBL" id="CAD5315587.1"/>
    </source>
</evidence>
<dbReference type="EMBL" id="CACSHJ010000087">
    <property type="protein sequence ID" value="CAA0295736.1"/>
    <property type="molecule type" value="Genomic_DNA"/>
</dbReference>
<keyword evidence="1" id="KW-0732">Signal</keyword>
<reference evidence="7" key="1">
    <citation type="journal article" date="2016" name="Proc. Natl. Acad. Sci. U.S.A.">
        <title>Chromosome-level assembly of Arabidopsis thaliana Ler reveals the extent of translocation and inversion polymorphisms.</title>
        <authorList>
            <person name="Zapata L."/>
            <person name="Ding J."/>
            <person name="Willing E.M."/>
            <person name="Hartwig B."/>
            <person name="Bezdan D."/>
            <person name="Jiao W.B."/>
            <person name="Patel V."/>
            <person name="Velikkakam James G."/>
            <person name="Koornneef M."/>
            <person name="Ossowski S."/>
            <person name="Schneeberger K."/>
        </authorList>
    </citation>
    <scope>NUCLEOTIDE SEQUENCE [LARGE SCALE GENOMIC DNA]</scope>
    <source>
        <strain evidence="7">cv. Landsberg erecta</strain>
    </source>
</reference>
<dbReference type="OMA" id="MICFDET"/>
<dbReference type="SMR" id="A0A178WFQ9"/>
<dbReference type="ExpressionAtlas" id="A0A178WFQ9">
    <property type="expression patterns" value="baseline"/>
</dbReference>
<dbReference type="EMBL" id="LR881466">
    <property type="protein sequence ID" value="CAD5315587.1"/>
    <property type="molecule type" value="Genomic_DNA"/>
</dbReference>
<dbReference type="InterPro" id="IPR035513">
    <property type="entry name" value="Invertase/methylesterase_inhib"/>
</dbReference>
<dbReference type="OrthoDB" id="1094634at2759"/>
<dbReference type="GeneID" id="841939"/>
<dbReference type="PANTHER" id="PTHR31890:SF14">
    <property type="entry name" value="PLANT INVERTASE_PECTIN METHYLESTERASE INHIBITOR SUPERFAMILY PROTEIN"/>
    <property type="match status" value="1"/>
</dbReference>
<evidence type="ECO:0000259" key="2">
    <source>
        <dbReference type="SMART" id="SM00856"/>
    </source>
</evidence>
<dbReference type="InterPro" id="IPR006501">
    <property type="entry name" value="Pectinesterase_inhib_dom"/>
</dbReference>
<reference evidence="6" key="2">
    <citation type="submission" date="2016-03" db="EMBL/GenBank/DDBJ databases">
        <title>Full-length assembly of Arabidopsis thaliana Ler reveals the complement of translocations and inversions.</title>
        <authorList>
            <person name="Zapata L."/>
            <person name="Schneeberger K."/>
            <person name="Ossowski S."/>
        </authorList>
    </citation>
    <scope>NUCLEOTIDE SEQUENCE [LARGE SCALE GENOMIC DNA]</scope>
    <source>
        <tissue evidence="6">Leaf</tissue>
    </source>
</reference>
<evidence type="ECO:0000313" key="9">
    <source>
        <dbReference type="Proteomes" id="UP000516314"/>
    </source>
</evidence>
<dbReference type="KEGG" id="ath:AT1G54980"/>
<evidence type="ECO:0000313" key="3">
    <source>
        <dbReference type="Araport" id="AT1G54980"/>
    </source>
</evidence>
<dbReference type="Proteomes" id="UP000516314">
    <property type="component" value="Chromosome 1"/>
</dbReference>
<proteinExistence type="predicted"/>